<dbReference type="PANTHER" id="PTHR46268">
    <property type="entry name" value="STRESS RESPONSE PROTEIN NHAX"/>
    <property type="match status" value="1"/>
</dbReference>
<evidence type="ECO:0000313" key="3">
    <source>
        <dbReference type="EMBL" id="PJI94713.1"/>
    </source>
</evidence>
<dbReference type="SUPFAM" id="SSF52402">
    <property type="entry name" value="Adenine nucleotide alpha hydrolases-like"/>
    <property type="match status" value="1"/>
</dbReference>
<organism evidence="3 4">
    <name type="scientific">Luteimicrobium subarcticum</name>
    <dbReference type="NCBI Taxonomy" id="620910"/>
    <lineage>
        <taxon>Bacteria</taxon>
        <taxon>Bacillati</taxon>
        <taxon>Actinomycetota</taxon>
        <taxon>Actinomycetes</taxon>
        <taxon>Micrococcales</taxon>
        <taxon>Luteimicrobium</taxon>
    </lineage>
</organism>
<protein>
    <submittedName>
        <fullName evidence="3">Universal stress protein family protein</fullName>
    </submittedName>
</protein>
<name>A0A2M8WUW0_9MICO</name>
<dbReference type="InterPro" id="IPR006016">
    <property type="entry name" value="UspA"/>
</dbReference>
<sequence>MGVVTVLLAYNDTPQGNAALEVAVDEATRRGTTLALLCLTAQADDGRADSEAAHAASQLPDALAHPPVVFRTHDQVPADAILDAAERIEPELVVLGARRRPDVGMFLLGTTTQRVLLDSPVPVLVVKGTPDA</sequence>
<dbReference type="Proteomes" id="UP000231586">
    <property type="component" value="Unassembled WGS sequence"/>
</dbReference>
<dbReference type="EMBL" id="PGTZ01000006">
    <property type="protein sequence ID" value="PJI94713.1"/>
    <property type="molecule type" value="Genomic_DNA"/>
</dbReference>
<proteinExistence type="inferred from homology"/>
<dbReference type="Gene3D" id="3.40.50.620">
    <property type="entry name" value="HUPs"/>
    <property type="match status" value="1"/>
</dbReference>
<gene>
    <name evidence="3" type="ORF">CLV34_0559</name>
</gene>
<dbReference type="PANTHER" id="PTHR46268:SF6">
    <property type="entry name" value="UNIVERSAL STRESS PROTEIN UP12"/>
    <property type="match status" value="1"/>
</dbReference>
<evidence type="ECO:0000256" key="1">
    <source>
        <dbReference type="ARBA" id="ARBA00008791"/>
    </source>
</evidence>
<evidence type="ECO:0000259" key="2">
    <source>
        <dbReference type="Pfam" id="PF00582"/>
    </source>
</evidence>
<dbReference type="PRINTS" id="PR01438">
    <property type="entry name" value="UNVRSLSTRESS"/>
</dbReference>
<dbReference type="AlphaFoldDB" id="A0A2M8WUW0"/>
<keyword evidence="4" id="KW-1185">Reference proteome</keyword>
<dbReference type="InterPro" id="IPR014729">
    <property type="entry name" value="Rossmann-like_a/b/a_fold"/>
</dbReference>
<accession>A0A2M8WUW0</accession>
<feature type="domain" description="UspA" evidence="2">
    <location>
        <begin position="5"/>
        <end position="127"/>
    </location>
</feature>
<dbReference type="CDD" id="cd00293">
    <property type="entry name" value="USP-like"/>
    <property type="match status" value="1"/>
</dbReference>
<dbReference type="InterPro" id="IPR006015">
    <property type="entry name" value="Universal_stress_UspA"/>
</dbReference>
<evidence type="ECO:0000313" key="4">
    <source>
        <dbReference type="Proteomes" id="UP000231586"/>
    </source>
</evidence>
<comment type="similarity">
    <text evidence="1">Belongs to the universal stress protein A family.</text>
</comment>
<dbReference type="Pfam" id="PF00582">
    <property type="entry name" value="Usp"/>
    <property type="match status" value="1"/>
</dbReference>
<reference evidence="3 4" key="1">
    <citation type="submission" date="2017-11" db="EMBL/GenBank/DDBJ databases">
        <title>Genomic Encyclopedia of Archaeal and Bacterial Type Strains, Phase II (KMG-II): From Individual Species to Whole Genera.</title>
        <authorList>
            <person name="Goeker M."/>
        </authorList>
    </citation>
    <scope>NUCLEOTIDE SEQUENCE [LARGE SCALE GENOMIC DNA]</scope>
    <source>
        <strain evidence="3 4">DSM 22413</strain>
    </source>
</reference>
<comment type="caution">
    <text evidence="3">The sequence shown here is derived from an EMBL/GenBank/DDBJ whole genome shotgun (WGS) entry which is preliminary data.</text>
</comment>